<comment type="caution">
    <text evidence="1">The sequence shown here is derived from an EMBL/GenBank/DDBJ whole genome shotgun (WGS) entry which is preliminary data.</text>
</comment>
<sequence length="137" mass="15430">MTSDLLYIDEHTLRIDAPRNRVWSALQRYVEAMLRGNERNPLLAPLGLQPRAGFEVAERVEPQRLELAGRHRFSRYRLVFELTDDQAGATRVHAYSYAAFPGLHGGIYRALVIGTRMHVVATNYLLRGIRAAAVATG</sequence>
<evidence type="ECO:0000313" key="2">
    <source>
        <dbReference type="Proteomes" id="UP000237911"/>
    </source>
</evidence>
<protein>
    <recommendedName>
        <fullName evidence="3">DUF2867 domain-containing protein</fullName>
    </recommendedName>
</protein>
<reference evidence="1 2" key="1">
    <citation type="submission" date="2018-02" db="EMBL/GenBank/DDBJ databases">
        <title>Draft genome sequence of Mycobacterium virginiense isolated from mud of a swine farm in Japan.</title>
        <authorList>
            <person name="Ohya K."/>
        </authorList>
    </citation>
    <scope>NUCLEOTIDE SEQUENCE [LARGE SCALE GENOMIC DNA]</scope>
    <source>
        <strain evidence="1 2">GF75</strain>
    </source>
</reference>
<evidence type="ECO:0000313" key="1">
    <source>
        <dbReference type="EMBL" id="PQM53282.1"/>
    </source>
</evidence>
<keyword evidence="2" id="KW-1185">Reference proteome</keyword>
<dbReference type="SUPFAM" id="SSF55961">
    <property type="entry name" value="Bet v1-like"/>
    <property type="match status" value="1"/>
</dbReference>
<dbReference type="RefSeq" id="WP_105294696.1">
    <property type="nucleotide sequence ID" value="NZ_PUEV01000016.1"/>
</dbReference>
<organism evidence="1 2">
    <name type="scientific">Mycolicibacter virginiensis</name>
    <dbReference type="NCBI Taxonomy" id="1795032"/>
    <lineage>
        <taxon>Bacteria</taxon>
        <taxon>Bacillati</taxon>
        <taxon>Actinomycetota</taxon>
        <taxon>Actinomycetes</taxon>
        <taxon>Mycobacteriales</taxon>
        <taxon>Mycobacteriaceae</taxon>
        <taxon>Mycolicibacter</taxon>
    </lineage>
</organism>
<accession>A0A9X7IQ26</accession>
<name>A0A9X7IQ26_9MYCO</name>
<gene>
    <name evidence="1" type="ORF">C5U48_05230</name>
</gene>
<proteinExistence type="predicted"/>
<dbReference type="EMBL" id="PUEV01000016">
    <property type="protein sequence ID" value="PQM53282.1"/>
    <property type="molecule type" value="Genomic_DNA"/>
</dbReference>
<dbReference type="Proteomes" id="UP000237911">
    <property type="component" value="Unassembled WGS sequence"/>
</dbReference>
<dbReference type="AlphaFoldDB" id="A0A9X7IQ26"/>
<evidence type="ECO:0008006" key="3">
    <source>
        <dbReference type="Google" id="ProtNLM"/>
    </source>
</evidence>